<dbReference type="AlphaFoldDB" id="A0A5K7ZFG1"/>
<name>A0A5K7ZFG1_9BACT</name>
<proteinExistence type="predicted"/>
<reference evidence="2 3" key="1">
    <citation type="submission" date="2019-11" db="EMBL/GenBank/DDBJ databases">
        <title>Comparative genomics of hydrocarbon-degrading Desulfosarcina strains.</title>
        <authorList>
            <person name="Watanabe M."/>
            <person name="Kojima H."/>
            <person name="Fukui M."/>
        </authorList>
    </citation>
    <scope>NUCLEOTIDE SEQUENCE [LARGE SCALE GENOMIC DNA]</scope>
    <source>
        <strain evidence="2 3">PP31</strain>
    </source>
</reference>
<gene>
    <name evidence="2" type="ORF">DSCW_63060</name>
</gene>
<dbReference type="Proteomes" id="UP000427769">
    <property type="component" value="Chromosome"/>
</dbReference>
<dbReference type="Pfam" id="PF07238">
    <property type="entry name" value="PilZ"/>
    <property type="match status" value="1"/>
</dbReference>
<evidence type="ECO:0000313" key="2">
    <source>
        <dbReference type="EMBL" id="BBO78889.1"/>
    </source>
</evidence>
<dbReference type="RefSeq" id="WP_155307473.1">
    <property type="nucleotide sequence ID" value="NZ_AP021875.1"/>
</dbReference>
<dbReference type="Gene3D" id="2.40.10.220">
    <property type="entry name" value="predicted glycosyltransferase like domains"/>
    <property type="match status" value="1"/>
</dbReference>
<evidence type="ECO:0000259" key="1">
    <source>
        <dbReference type="Pfam" id="PF07238"/>
    </source>
</evidence>
<dbReference type="SUPFAM" id="SSF141371">
    <property type="entry name" value="PilZ domain-like"/>
    <property type="match status" value="1"/>
</dbReference>
<accession>A0A5K7ZFG1</accession>
<sequence length="110" mass="12576">MEGNKRQHPRKAAFIIAEYTTNKGTFKDVLKNIGADGLFVRTWRKFEYGTPIVLKFPLFSFDQIIQASGKVIRNEHNGFAVSFDKRINGLVCKEGHLPEIVHESNRISLK</sequence>
<organism evidence="2 3">
    <name type="scientific">Desulfosarcina widdelii</name>
    <dbReference type="NCBI Taxonomy" id="947919"/>
    <lineage>
        <taxon>Bacteria</taxon>
        <taxon>Pseudomonadati</taxon>
        <taxon>Thermodesulfobacteriota</taxon>
        <taxon>Desulfobacteria</taxon>
        <taxon>Desulfobacterales</taxon>
        <taxon>Desulfosarcinaceae</taxon>
        <taxon>Desulfosarcina</taxon>
    </lineage>
</organism>
<keyword evidence="3" id="KW-1185">Reference proteome</keyword>
<dbReference type="OrthoDB" id="5420957at2"/>
<dbReference type="EMBL" id="AP021875">
    <property type="protein sequence ID" value="BBO78889.1"/>
    <property type="molecule type" value="Genomic_DNA"/>
</dbReference>
<dbReference type="GO" id="GO:0035438">
    <property type="term" value="F:cyclic-di-GMP binding"/>
    <property type="evidence" value="ECO:0007669"/>
    <property type="project" value="InterPro"/>
</dbReference>
<feature type="domain" description="PilZ" evidence="1">
    <location>
        <begin position="4"/>
        <end position="85"/>
    </location>
</feature>
<evidence type="ECO:0000313" key="3">
    <source>
        <dbReference type="Proteomes" id="UP000427769"/>
    </source>
</evidence>
<dbReference type="InterPro" id="IPR009875">
    <property type="entry name" value="PilZ_domain"/>
</dbReference>
<dbReference type="KEGG" id="dwd:DSCW_63060"/>
<protein>
    <recommendedName>
        <fullName evidence="1">PilZ domain-containing protein</fullName>
    </recommendedName>
</protein>